<organism evidence="2 3">
    <name type="scientific">Exophiala mesophila</name>
    <name type="common">Black yeast-like fungus</name>
    <dbReference type="NCBI Taxonomy" id="212818"/>
    <lineage>
        <taxon>Eukaryota</taxon>
        <taxon>Fungi</taxon>
        <taxon>Dikarya</taxon>
        <taxon>Ascomycota</taxon>
        <taxon>Pezizomycotina</taxon>
        <taxon>Eurotiomycetes</taxon>
        <taxon>Chaetothyriomycetidae</taxon>
        <taxon>Chaetothyriales</taxon>
        <taxon>Herpotrichiellaceae</taxon>
        <taxon>Exophiala</taxon>
    </lineage>
</organism>
<sequence>MHRPKSFRLSLTSFEKLRHRKKTTTTEKSNQDPACNKRWSDLYQSHATACKQASEQQQSLDKEPSPPPLVEVHRISLVVDLSDCDRASSSSSSSGSGSHSSHTQGGPLPPASSSSSEPPPTSPSPICCQMYLLRNDDLSTNSDALYFLPNPIQICDACDLADIKENLEYAGIHNHSAIHNWL</sequence>
<dbReference type="EMBL" id="NAJM01000004">
    <property type="protein sequence ID" value="RVX74521.1"/>
    <property type="molecule type" value="Genomic_DNA"/>
</dbReference>
<reference evidence="2 3" key="1">
    <citation type="submission" date="2017-03" db="EMBL/GenBank/DDBJ databases">
        <title>Genomes of endolithic fungi from Antarctica.</title>
        <authorList>
            <person name="Coleine C."/>
            <person name="Masonjones S."/>
            <person name="Stajich J.E."/>
        </authorList>
    </citation>
    <scope>NUCLEOTIDE SEQUENCE [LARGE SCALE GENOMIC DNA]</scope>
    <source>
        <strain evidence="2 3">CCFEE 6314</strain>
    </source>
</reference>
<dbReference type="OrthoDB" id="10372298at2759"/>
<feature type="region of interest" description="Disordered" evidence="1">
    <location>
        <begin position="85"/>
        <end position="123"/>
    </location>
</feature>
<comment type="caution">
    <text evidence="2">The sequence shown here is derived from an EMBL/GenBank/DDBJ whole genome shotgun (WGS) entry which is preliminary data.</text>
</comment>
<name>A0A438NFN1_EXOME</name>
<feature type="region of interest" description="Disordered" evidence="1">
    <location>
        <begin position="1"/>
        <end position="72"/>
    </location>
</feature>
<dbReference type="Proteomes" id="UP000288859">
    <property type="component" value="Unassembled WGS sequence"/>
</dbReference>
<evidence type="ECO:0000313" key="3">
    <source>
        <dbReference type="Proteomes" id="UP000288859"/>
    </source>
</evidence>
<accession>A0A438NFN1</accession>
<dbReference type="VEuPathDB" id="FungiDB:PV10_07268"/>
<evidence type="ECO:0000313" key="2">
    <source>
        <dbReference type="EMBL" id="RVX74521.1"/>
    </source>
</evidence>
<proteinExistence type="predicted"/>
<protein>
    <submittedName>
        <fullName evidence="2">Uncharacterized protein</fullName>
    </submittedName>
</protein>
<dbReference type="AlphaFoldDB" id="A0A438NFN1"/>
<feature type="compositionally biased region" description="Polar residues" evidence="1">
    <location>
        <begin position="42"/>
        <end position="59"/>
    </location>
</feature>
<feature type="compositionally biased region" description="Low complexity" evidence="1">
    <location>
        <begin position="88"/>
        <end position="102"/>
    </location>
</feature>
<evidence type="ECO:0000256" key="1">
    <source>
        <dbReference type="SAM" id="MobiDB-lite"/>
    </source>
</evidence>
<gene>
    <name evidence="2" type="ORF">B0A52_01647</name>
</gene>